<evidence type="ECO:0000256" key="1">
    <source>
        <dbReference type="SAM" id="MobiDB-lite"/>
    </source>
</evidence>
<feature type="region of interest" description="Disordered" evidence="1">
    <location>
        <begin position="1"/>
        <end position="25"/>
    </location>
</feature>
<comment type="caution">
    <text evidence="2">The sequence shown here is derived from an EMBL/GenBank/DDBJ whole genome shotgun (WGS) entry which is preliminary data.</text>
</comment>
<proteinExistence type="predicted"/>
<sequence>MEALDDLGIPIHASTGQSTKENRSAMGLAKTHTLDALSVTQLDHEVGDAIVRHPEQVLVAKATGRGSYARTTPDPFGFPRLRRTRAKQHFGYITGDLVQASVPTGQWAGTWTGRVSVRANGQHSEATDTATPSVWNQLRQHLEKAVERHVIGS</sequence>
<organism evidence="2 3">
    <name type="scientific">Streptomyces justiciae</name>
    <dbReference type="NCBI Taxonomy" id="2780140"/>
    <lineage>
        <taxon>Bacteria</taxon>
        <taxon>Bacillati</taxon>
        <taxon>Actinomycetota</taxon>
        <taxon>Actinomycetes</taxon>
        <taxon>Kitasatosporales</taxon>
        <taxon>Streptomycetaceae</taxon>
        <taxon>Streptomyces</taxon>
    </lineage>
</organism>
<accession>A0ABU3LKU9</accession>
<keyword evidence="3" id="KW-1185">Reference proteome</keyword>
<dbReference type="EMBL" id="JAVTLL010000001">
    <property type="protein sequence ID" value="MDT7839238.1"/>
    <property type="molecule type" value="Genomic_DNA"/>
</dbReference>
<evidence type="ECO:0000313" key="3">
    <source>
        <dbReference type="Proteomes" id="UP001257948"/>
    </source>
</evidence>
<dbReference type="RefSeq" id="WP_314196874.1">
    <property type="nucleotide sequence ID" value="NZ_JAVTLL010000001.1"/>
</dbReference>
<name>A0ABU3LKU9_9ACTN</name>
<protein>
    <submittedName>
        <fullName evidence="2">Uncharacterized protein</fullName>
    </submittedName>
</protein>
<gene>
    <name evidence="2" type="ORF">RQC66_00690</name>
</gene>
<evidence type="ECO:0000313" key="2">
    <source>
        <dbReference type="EMBL" id="MDT7839238.1"/>
    </source>
</evidence>
<reference evidence="3" key="1">
    <citation type="submission" date="2023-07" db="EMBL/GenBank/DDBJ databases">
        <title>Draft genome sequence of the endophytic actinobacterium Streptomyces justiciae WPN32, a potential antibiotic producer.</title>
        <authorList>
            <person name="Yasawong M."/>
            <person name="Pana W."/>
            <person name="Ganta P."/>
            <person name="Santapan N."/>
            <person name="Songngamsuk T."/>
            <person name="Phatcharaharikarn M."/>
            <person name="Kerdtoob S."/>
            <person name="Nantapong N."/>
        </authorList>
    </citation>
    <scope>NUCLEOTIDE SEQUENCE [LARGE SCALE GENOMIC DNA]</scope>
    <source>
        <strain evidence="3">WPN32</strain>
    </source>
</reference>
<dbReference type="Proteomes" id="UP001257948">
    <property type="component" value="Unassembled WGS sequence"/>
</dbReference>